<evidence type="ECO:0000313" key="13">
    <source>
        <dbReference type="Proteomes" id="UP000046373"/>
    </source>
</evidence>
<gene>
    <name evidence="11" type="primary">hisQ</name>
    <name evidence="12" type="ORF">MPL1032_10160</name>
    <name evidence="11" type="ORF">MPLDJ20_230080</name>
</gene>
<dbReference type="Proteomes" id="UP000046373">
    <property type="component" value="Unassembled WGS sequence"/>
</dbReference>
<evidence type="ECO:0000256" key="5">
    <source>
        <dbReference type="ARBA" id="ARBA00022519"/>
    </source>
</evidence>
<evidence type="ECO:0000256" key="4">
    <source>
        <dbReference type="ARBA" id="ARBA00022475"/>
    </source>
</evidence>
<organism evidence="11 13">
    <name type="scientific">Mesorhizobium plurifarium</name>
    <dbReference type="NCBI Taxonomy" id="69974"/>
    <lineage>
        <taxon>Bacteria</taxon>
        <taxon>Pseudomonadati</taxon>
        <taxon>Pseudomonadota</taxon>
        <taxon>Alphaproteobacteria</taxon>
        <taxon>Hyphomicrobiales</taxon>
        <taxon>Phyllobacteriaceae</taxon>
        <taxon>Mesorhizobium</taxon>
    </lineage>
</organism>
<feature type="domain" description="ABC transmembrane type-1" evidence="10">
    <location>
        <begin position="30"/>
        <end position="233"/>
    </location>
</feature>
<dbReference type="NCBIfam" id="TIGR01726">
    <property type="entry name" value="HEQRo_perm_3TM"/>
    <property type="match status" value="1"/>
</dbReference>
<dbReference type="Gene3D" id="1.10.3720.10">
    <property type="entry name" value="MetI-like"/>
    <property type="match status" value="1"/>
</dbReference>
<dbReference type="GO" id="GO:0022857">
    <property type="term" value="F:transmembrane transporter activity"/>
    <property type="evidence" value="ECO:0007669"/>
    <property type="project" value="InterPro"/>
</dbReference>
<comment type="similarity">
    <text evidence="2">Belongs to the binding-protein-dependent transport system permease family. HisMQ subfamily.</text>
</comment>
<dbReference type="PROSITE" id="PS50928">
    <property type="entry name" value="ABC_TM1"/>
    <property type="match status" value="1"/>
</dbReference>
<dbReference type="InterPro" id="IPR035906">
    <property type="entry name" value="MetI-like_sf"/>
</dbReference>
<evidence type="ECO:0000259" key="10">
    <source>
        <dbReference type="PROSITE" id="PS50928"/>
    </source>
</evidence>
<dbReference type="Proteomes" id="UP000182888">
    <property type="component" value="Unassembled WGS sequence"/>
</dbReference>
<keyword evidence="3 9" id="KW-0813">Transport</keyword>
<keyword evidence="8 9" id="KW-0472">Membrane</keyword>
<dbReference type="InterPro" id="IPR051613">
    <property type="entry name" value="ABC_transp_permease_HisMQ"/>
</dbReference>
<dbReference type="EMBL" id="CCND01000001">
    <property type="protein sequence ID" value="CDX49048.1"/>
    <property type="molecule type" value="Genomic_DNA"/>
</dbReference>
<dbReference type="PANTHER" id="PTHR30133:SF2">
    <property type="entry name" value="ARGININE ABC TRANSPORTER PERMEASE PROTEIN ARTQ"/>
    <property type="match status" value="1"/>
</dbReference>
<dbReference type="GO" id="GO:0043190">
    <property type="term" value="C:ATP-binding cassette (ABC) transporter complex"/>
    <property type="evidence" value="ECO:0007669"/>
    <property type="project" value="InterPro"/>
</dbReference>
<keyword evidence="5" id="KW-0997">Cell inner membrane</keyword>
<evidence type="ECO:0000256" key="7">
    <source>
        <dbReference type="ARBA" id="ARBA00022989"/>
    </source>
</evidence>
<dbReference type="SUPFAM" id="SSF161098">
    <property type="entry name" value="MetI-like"/>
    <property type="match status" value="1"/>
</dbReference>
<evidence type="ECO:0000256" key="1">
    <source>
        <dbReference type="ARBA" id="ARBA00004429"/>
    </source>
</evidence>
<proteinExistence type="inferred from homology"/>
<dbReference type="Pfam" id="PF00528">
    <property type="entry name" value="BPD_transp_1"/>
    <property type="match status" value="1"/>
</dbReference>
<comment type="subcellular location">
    <subcellularLocation>
        <location evidence="1">Cell inner membrane</location>
        <topology evidence="1">Multi-pass membrane protein</topology>
    </subcellularLocation>
    <subcellularLocation>
        <location evidence="9">Cell membrane</location>
        <topology evidence="9">Multi-pass membrane protein</topology>
    </subcellularLocation>
</comment>
<dbReference type="InterPro" id="IPR000515">
    <property type="entry name" value="MetI-like"/>
</dbReference>
<dbReference type="PANTHER" id="PTHR30133">
    <property type="entry name" value="CATIONIC AMINO ACID TRANSPORTER, MEMBRANE COMPONENT"/>
    <property type="match status" value="1"/>
</dbReference>
<dbReference type="AlphaFoldDB" id="A0A090F3L1"/>
<protein>
    <submittedName>
        <fullName evidence="11">Histidine/lysine/arginine/ornithine transporter subunit membrane component of ABC superfamily</fullName>
    </submittedName>
</protein>
<feature type="transmembrane region" description="Helical" evidence="9">
    <location>
        <begin position="108"/>
        <end position="128"/>
    </location>
</feature>
<evidence type="ECO:0000313" key="11">
    <source>
        <dbReference type="EMBL" id="CDX38447.1"/>
    </source>
</evidence>
<reference evidence="14" key="3">
    <citation type="submission" date="2014-08" db="EMBL/GenBank/DDBJ databases">
        <authorList>
            <person name="Edwards T."/>
        </authorList>
    </citation>
    <scope>NUCLEOTIDE SEQUENCE [LARGE SCALE GENOMIC DNA]</scope>
</reference>
<accession>A0A090F3L1</accession>
<keyword evidence="6 9" id="KW-0812">Transmembrane</keyword>
<evidence type="ECO:0000313" key="14">
    <source>
        <dbReference type="Proteomes" id="UP000182888"/>
    </source>
</evidence>
<keyword evidence="4" id="KW-1003">Cell membrane</keyword>
<reference evidence="12" key="1">
    <citation type="submission" date="2014-08" db="EMBL/GenBank/DDBJ databases">
        <title>DNA barcoding of Bradysia (Diptera: Sciaridae) for detection of the immature stages on agricultural crops.</title>
        <authorList>
            <person name="Shin S."/>
            <person name="Jung S."/>
            <person name="Heller K."/>
            <person name="Menzel F."/>
            <person name="Hong T.-K."/>
            <person name="Lee H."/>
            <person name="Lee S."/>
        </authorList>
    </citation>
    <scope>NUCLEOTIDE SEQUENCE</scope>
</reference>
<dbReference type="EMBL" id="CCNB01000016">
    <property type="protein sequence ID" value="CDX38447.1"/>
    <property type="molecule type" value="Genomic_DNA"/>
</dbReference>
<dbReference type="CDD" id="cd06261">
    <property type="entry name" value="TM_PBP2"/>
    <property type="match status" value="1"/>
</dbReference>
<name>A0A090F3L1_MESPL</name>
<evidence type="ECO:0000313" key="12">
    <source>
        <dbReference type="EMBL" id="CDX49048.1"/>
    </source>
</evidence>
<evidence type="ECO:0000256" key="3">
    <source>
        <dbReference type="ARBA" id="ARBA00022448"/>
    </source>
</evidence>
<evidence type="ECO:0000256" key="9">
    <source>
        <dbReference type="RuleBase" id="RU363032"/>
    </source>
</evidence>
<reference evidence="11 13" key="2">
    <citation type="submission" date="2014-08" db="EMBL/GenBank/DDBJ databases">
        <authorList>
            <person name="Moulin Lionel"/>
        </authorList>
    </citation>
    <scope>NUCLEOTIDE SEQUENCE [LARGE SCALE GENOMIC DNA]</scope>
</reference>
<feature type="transmembrane region" description="Helical" evidence="9">
    <location>
        <begin position="212"/>
        <end position="233"/>
    </location>
</feature>
<evidence type="ECO:0000256" key="2">
    <source>
        <dbReference type="ARBA" id="ARBA00010072"/>
    </source>
</evidence>
<dbReference type="InterPro" id="IPR010065">
    <property type="entry name" value="AA_ABC_transptr_permease_3TM"/>
</dbReference>
<evidence type="ECO:0000256" key="8">
    <source>
        <dbReference type="ARBA" id="ARBA00023136"/>
    </source>
</evidence>
<evidence type="ECO:0000256" key="6">
    <source>
        <dbReference type="ARBA" id="ARBA00022692"/>
    </source>
</evidence>
<keyword evidence="7 9" id="KW-1133">Transmembrane helix</keyword>
<sequence length="248" mass="26858">MEFLNDLKDQVSTAYELLAAGWGVQLLWGIGWTLAVTVVSMLIGAILGSLVAAAKLSHRGGLKFIGESYTTVFRGEPELLIIYLFYYGGTQVLTGVARSTGSIGSTDILNMPSFLGGVLAVGIISGAYQAEVFRGSFLAIHRGELEAARAYGMSAWLRFRLVIMPQVLRLAVPGLGNVWQLTIKDSALISVTGVAELMLTANKAARSTHHSLLFYTLAGILYLVMTSVSTPIFEKAERYTSRSFTRPK</sequence>
<feature type="transmembrane region" description="Helical" evidence="9">
    <location>
        <begin position="26"/>
        <end position="53"/>
    </location>
</feature>